<feature type="domain" description="3'-5' exonuclease" evidence="17">
    <location>
        <begin position="302"/>
        <end position="480"/>
    </location>
</feature>
<dbReference type="NCBIfam" id="TIGR00593">
    <property type="entry name" value="pola"/>
    <property type="match status" value="1"/>
</dbReference>
<dbReference type="Gene3D" id="3.30.70.370">
    <property type="match status" value="1"/>
</dbReference>
<dbReference type="AlphaFoldDB" id="A0A292YG35"/>
<dbReference type="OrthoDB" id="9806424at2"/>
<evidence type="ECO:0000256" key="12">
    <source>
        <dbReference type="ARBA" id="ARBA00023125"/>
    </source>
</evidence>
<evidence type="ECO:0000256" key="10">
    <source>
        <dbReference type="ARBA" id="ARBA00022839"/>
    </source>
</evidence>
<dbReference type="GO" id="GO:0006302">
    <property type="term" value="P:double-strand break repair"/>
    <property type="evidence" value="ECO:0007669"/>
    <property type="project" value="TreeGrafter"/>
</dbReference>
<dbReference type="CDD" id="cd08637">
    <property type="entry name" value="DNA_pol_A_pol_I_C"/>
    <property type="match status" value="1"/>
</dbReference>
<evidence type="ECO:0000256" key="15">
    <source>
        <dbReference type="NCBIfam" id="TIGR00593"/>
    </source>
</evidence>
<evidence type="ECO:0000256" key="9">
    <source>
        <dbReference type="ARBA" id="ARBA00022801"/>
    </source>
</evidence>
<dbReference type="PANTHER" id="PTHR10133:SF27">
    <property type="entry name" value="DNA POLYMERASE NU"/>
    <property type="match status" value="1"/>
</dbReference>
<dbReference type="SUPFAM" id="SSF53098">
    <property type="entry name" value="Ribonuclease H-like"/>
    <property type="match status" value="1"/>
</dbReference>
<dbReference type="EMBL" id="BDME01000002">
    <property type="protein sequence ID" value="GAX87864.1"/>
    <property type="molecule type" value="Genomic_DNA"/>
</dbReference>
<comment type="caution">
    <text evidence="20">The sequence shown here is derived from an EMBL/GenBank/DDBJ whole genome shotgun (WGS) entry which is preliminary data.</text>
</comment>
<dbReference type="InterPro" id="IPR020046">
    <property type="entry name" value="5-3_exonucl_a-hlix_arch_N"/>
</dbReference>
<accession>A0A292YG35</accession>
<dbReference type="InterPro" id="IPR018320">
    <property type="entry name" value="DNA_polymerase_1"/>
</dbReference>
<dbReference type="Pfam" id="PF00476">
    <property type="entry name" value="DNA_pol_A"/>
    <property type="match status" value="1"/>
</dbReference>
<protein>
    <recommendedName>
        <fullName evidence="3 15">DNA polymerase I</fullName>
        <ecNumber evidence="2 15">2.7.7.7</ecNumber>
    </recommendedName>
</protein>
<evidence type="ECO:0000256" key="1">
    <source>
        <dbReference type="ARBA" id="ARBA00007705"/>
    </source>
</evidence>
<dbReference type="FunFam" id="1.10.150.20:FF:000003">
    <property type="entry name" value="DNA polymerase I"/>
    <property type="match status" value="1"/>
</dbReference>
<dbReference type="CDD" id="cd09859">
    <property type="entry name" value="PIN_53EXO"/>
    <property type="match status" value="1"/>
</dbReference>
<evidence type="ECO:0000256" key="4">
    <source>
        <dbReference type="ARBA" id="ARBA00022679"/>
    </source>
</evidence>
<comment type="function">
    <text evidence="16">In addition to polymerase activity, this DNA polymerase exhibits 3'-5' and 5'-3' exonuclease activity.</text>
</comment>
<evidence type="ECO:0000256" key="6">
    <source>
        <dbReference type="ARBA" id="ARBA00022705"/>
    </source>
</evidence>
<dbReference type="SUPFAM" id="SSF56672">
    <property type="entry name" value="DNA/RNA polymerases"/>
    <property type="match status" value="1"/>
</dbReference>
<keyword evidence="8 16" id="KW-0227">DNA damage</keyword>
<comment type="similarity">
    <text evidence="1 16">Belongs to the DNA polymerase type-A family.</text>
</comment>
<evidence type="ECO:0000256" key="14">
    <source>
        <dbReference type="ARBA" id="ARBA00049244"/>
    </source>
</evidence>
<dbReference type="InterPro" id="IPR001098">
    <property type="entry name" value="DNA-dir_DNA_pol_A_palm_dom"/>
</dbReference>
<dbReference type="RefSeq" id="WP_096259367.1">
    <property type="nucleotide sequence ID" value="NZ_BDME01000002.1"/>
</dbReference>
<reference evidence="20 21" key="1">
    <citation type="journal article" date="2017" name="Syst. Appl. Microbiol.">
        <title>Lebetimonas natsushimae sp. nov., a novel strictly anaerobic, moderately thermophilic chemoautotroph isolated from a deep-sea hydrothermal vent polychaete nest in the Mid-Okinawa Trough.</title>
        <authorList>
            <person name="Nagata R."/>
            <person name="Takaki Y."/>
            <person name="Tame A."/>
            <person name="Nunoura T."/>
            <person name="Muto H."/>
            <person name="Mino S."/>
            <person name="Sawayama S."/>
            <person name="Takai K."/>
            <person name="Nakagawa S."/>
        </authorList>
    </citation>
    <scope>NUCLEOTIDE SEQUENCE [LARGE SCALE GENOMIC DNA]</scope>
    <source>
        <strain evidence="20 21">HS1857</strain>
    </source>
</reference>
<keyword evidence="21" id="KW-1185">Reference proteome</keyword>
<keyword evidence="11 16" id="KW-0239">DNA-directed DNA polymerase</keyword>
<evidence type="ECO:0000256" key="13">
    <source>
        <dbReference type="ARBA" id="ARBA00023204"/>
    </source>
</evidence>
<keyword evidence="12 16" id="KW-0238">DNA-binding</keyword>
<dbReference type="InterPro" id="IPR043502">
    <property type="entry name" value="DNA/RNA_pol_sf"/>
</dbReference>
<dbReference type="SMART" id="SM00475">
    <property type="entry name" value="53EXOc"/>
    <property type="match status" value="1"/>
</dbReference>
<evidence type="ECO:0000256" key="8">
    <source>
        <dbReference type="ARBA" id="ARBA00022763"/>
    </source>
</evidence>
<dbReference type="FunFam" id="1.20.1060.10:FF:000001">
    <property type="entry name" value="DNA polymerase I"/>
    <property type="match status" value="1"/>
</dbReference>
<dbReference type="InterPro" id="IPR019760">
    <property type="entry name" value="DNA-dir_DNA_pol_A_CS"/>
</dbReference>
<dbReference type="PANTHER" id="PTHR10133">
    <property type="entry name" value="DNA POLYMERASE I"/>
    <property type="match status" value="1"/>
</dbReference>
<dbReference type="GO" id="GO:0008408">
    <property type="term" value="F:3'-5' exonuclease activity"/>
    <property type="evidence" value="ECO:0007669"/>
    <property type="project" value="UniProtKB-UniRule"/>
</dbReference>
<dbReference type="SMART" id="SM00482">
    <property type="entry name" value="POLAc"/>
    <property type="match status" value="1"/>
</dbReference>
<dbReference type="GO" id="GO:0008409">
    <property type="term" value="F:5'-3' exonuclease activity"/>
    <property type="evidence" value="ECO:0007669"/>
    <property type="project" value="UniProtKB-UniRule"/>
</dbReference>
<dbReference type="Gene3D" id="3.30.420.10">
    <property type="entry name" value="Ribonuclease H-like superfamily/Ribonuclease H"/>
    <property type="match status" value="1"/>
</dbReference>
<dbReference type="InterPro" id="IPR036397">
    <property type="entry name" value="RNaseH_sf"/>
</dbReference>
<keyword evidence="6 16" id="KW-0235">DNA replication</keyword>
<dbReference type="GO" id="GO:0006261">
    <property type="term" value="P:DNA-templated DNA replication"/>
    <property type="evidence" value="ECO:0007669"/>
    <property type="project" value="UniProtKB-UniRule"/>
</dbReference>
<sequence>MATLTIIDTFGFLFRNFYALPPLKSKKGIPTGMITGFMNFIVSLGRDFPTDYVVFTLDSKEKETFRKEIYKDYKANRPEAPEDLKTQLPIAIDLIKEMGFKMLESPGFESDDLIASLATVASENGIKVKIVSHDKDMYQLIDDDKIVIFDPIKKIEINEEECFKKFGVHPKDFRDFQALVGDSSDNIPGVRGIGVKTAAKLINQYHTLENIYAHIDEIKGAVKKRLLEGRENAFLSRKLVTLKTDLFDSINLEEFKYPEINPVLKVADKLIDLDIKSIVDRVKKDGLFIKTKEPESKNIEFDAVLLDNEKELFETIDKIGDKIVAFDTETDSIENPNIVGFSFCFEEKRAYYVPINHNYLGVEKQIPQDAALKAIEKILQKKVIGHNLKFDFKMLRKYGINTPIPFADTMILAWITDPDSAVGLDSVAKRYLNHENIKFREIVGKNQNFSNIDLITAAKYAAEDAFITLKLYEKLKEKIWDEVKWDLENIEWPFINLLIDMENEGIKVDIEYLEKLEIKISQKLQNLTQEIYNLAGNEFNIKSPKQLGYILFEVLKLPAKRKTKTGYSTDEKVLNSLKNAHPIIEKLLEYRKLDKLFSTYIIPLKERAKKDKNHKIYTNFLQTGTATGRLSSKNPNLQNIPTSTEINIRNAFIAEKLFVSLDYSQIELRLLAHFSQDPELVKAFLENSDIHQKTADIIGTTRSIAKSINFGLIYGMGPKKLSETINISMKEAKEFIKRYFDSFPTVKNFLEKTKAEARERGYVETLFKRRRFFDFAAANARNIAAFEREAVNTIFQGSAADIIKKAMIDIKNYNPKVKMILQIHDELIFEIENEKEAKEYKKIMENVVKLNVPLKVGISFGKRWGELK</sequence>
<keyword evidence="13 16" id="KW-0234">DNA repair</keyword>
<evidence type="ECO:0000256" key="7">
    <source>
        <dbReference type="ARBA" id="ARBA00022722"/>
    </source>
</evidence>
<gene>
    <name evidence="16" type="primary">polA</name>
    <name evidence="20" type="ORF">LNAT_P1161</name>
</gene>
<organism evidence="20 21">
    <name type="scientific">Lebetimonas natsushimae</name>
    <dbReference type="NCBI Taxonomy" id="1936991"/>
    <lineage>
        <taxon>Bacteria</taxon>
        <taxon>Pseudomonadati</taxon>
        <taxon>Campylobacterota</taxon>
        <taxon>Epsilonproteobacteria</taxon>
        <taxon>Nautiliales</taxon>
        <taxon>Nautiliaceae</taxon>
        <taxon>Lebetimonas</taxon>
    </lineage>
</organism>
<dbReference type="Pfam" id="PF02739">
    <property type="entry name" value="5_3_exonuc_N"/>
    <property type="match status" value="1"/>
</dbReference>
<evidence type="ECO:0000256" key="11">
    <source>
        <dbReference type="ARBA" id="ARBA00022932"/>
    </source>
</evidence>
<dbReference type="SMART" id="SM00279">
    <property type="entry name" value="HhH2"/>
    <property type="match status" value="1"/>
</dbReference>
<dbReference type="CDD" id="cd06139">
    <property type="entry name" value="DNA_polA_I_Ecoli_like_exo"/>
    <property type="match status" value="1"/>
</dbReference>
<evidence type="ECO:0000256" key="5">
    <source>
        <dbReference type="ARBA" id="ARBA00022695"/>
    </source>
</evidence>
<feature type="domain" description="DNA-directed DNA polymerase family A palm" evidence="19">
    <location>
        <begin position="645"/>
        <end position="835"/>
    </location>
</feature>
<dbReference type="NCBIfam" id="NF004397">
    <property type="entry name" value="PRK05755.1"/>
    <property type="match status" value="1"/>
</dbReference>
<evidence type="ECO:0000256" key="2">
    <source>
        <dbReference type="ARBA" id="ARBA00012417"/>
    </source>
</evidence>
<dbReference type="InterPro" id="IPR002298">
    <property type="entry name" value="DNA_polymerase_A"/>
</dbReference>
<dbReference type="Gene3D" id="1.10.150.20">
    <property type="entry name" value="5' to 3' exonuclease, C-terminal subdomain"/>
    <property type="match status" value="2"/>
</dbReference>
<keyword evidence="10 16" id="KW-0269">Exonuclease</keyword>
<keyword evidence="5 16" id="KW-0548">Nucleotidyltransferase</keyword>
<dbReference type="Proteomes" id="UP000217944">
    <property type="component" value="Unassembled WGS sequence"/>
</dbReference>
<dbReference type="InterPro" id="IPR002562">
    <property type="entry name" value="3'-5'_exonuclease_dom"/>
</dbReference>
<proteinExistence type="inferred from homology"/>
<keyword evidence="7" id="KW-0540">Nuclease</keyword>
<feature type="domain" description="5'-3' exonuclease" evidence="18">
    <location>
        <begin position="1"/>
        <end position="258"/>
    </location>
</feature>
<dbReference type="InterPro" id="IPR008918">
    <property type="entry name" value="HhH2"/>
</dbReference>
<evidence type="ECO:0000259" key="18">
    <source>
        <dbReference type="SMART" id="SM00475"/>
    </source>
</evidence>
<dbReference type="FunFam" id="1.10.150.20:FF:000002">
    <property type="entry name" value="DNA polymerase I"/>
    <property type="match status" value="1"/>
</dbReference>
<dbReference type="Pfam" id="PF01367">
    <property type="entry name" value="5_3_exonuc"/>
    <property type="match status" value="1"/>
</dbReference>
<dbReference type="InterPro" id="IPR012337">
    <property type="entry name" value="RNaseH-like_sf"/>
</dbReference>
<evidence type="ECO:0000313" key="20">
    <source>
        <dbReference type="EMBL" id="GAX87864.1"/>
    </source>
</evidence>
<dbReference type="InterPro" id="IPR036279">
    <property type="entry name" value="5-3_exonuclease_C_sf"/>
</dbReference>
<dbReference type="Pfam" id="PF01612">
    <property type="entry name" value="DNA_pol_A_exo1"/>
    <property type="match status" value="1"/>
</dbReference>
<evidence type="ECO:0000256" key="3">
    <source>
        <dbReference type="ARBA" id="ARBA00020311"/>
    </source>
</evidence>
<dbReference type="SUPFAM" id="SSF88723">
    <property type="entry name" value="PIN domain-like"/>
    <property type="match status" value="1"/>
</dbReference>
<dbReference type="GO" id="GO:0003677">
    <property type="term" value="F:DNA binding"/>
    <property type="evidence" value="ECO:0007669"/>
    <property type="project" value="UniProtKB-UniRule"/>
</dbReference>
<name>A0A292YG35_9BACT</name>
<dbReference type="SMART" id="SM00474">
    <property type="entry name" value="35EXOc"/>
    <property type="match status" value="1"/>
</dbReference>
<dbReference type="EC" id="2.7.7.7" evidence="2 15"/>
<evidence type="ECO:0000259" key="19">
    <source>
        <dbReference type="SMART" id="SM00482"/>
    </source>
</evidence>
<dbReference type="InterPro" id="IPR002421">
    <property type="entry name" value="5-3_exonuclease"/>
</dbReference>
<dbReference type="GO" id="GO:0003887">
    <property type="term" value="F:DNA-directed DNA polymerase activity"/>
    <property type="evidence" value="ECO:0007669"/>
    <property type="project" value="UniProtKB-UniRule"/>
</dbReference>
<dbReference type="InterPro" id="IPR020045">
    <property type="entry name" value="DNA_polI_H3TH"/>
</dbReference>
<dbReference type="Gene3D" id="3.40.50.1010">
    <property type="entry name" value="5'-nuclease"/>
    <property type="match status" value="1"/>
</dbReference>
<evidence type="ECO:0000256" key="16">
    <source>
        <dbReference type="RuleBase" id="RU004460"/>
    </source>
</evidence>
<evidence type="ECO:0000313" key="21">
    <source>
        <dbReference type="Proteomes" id="UP000217944"/>
    </source>
</evidence>
<comment type="catalytic activity">
    <reaction evidence="14 16">
        <text>DNA(n) + a 2'-deoxyribonucleoside 5'-triphosphate = DNA(n+1) + diphosphate</text>
        <dbReference type="Rhea" id="RHEA:22508"/>
        <dbReference type="Rhea" id="RHEA-COMP:17339"/>
        <dbReference type="Rhea" id="RHEA-COMP:17340"/>
        <dbReference type="ChEBI" id="CHEBI:33019"/>
        <dbReference type="ChEBI" id="CHEBI:61560"/>
        <dbReference type="ChEBI" id="CHEBI:173112"/>
        <dbReference type="EC" id="2.7.7.7"/>
    </reaction>
</comment>
<keyword evidence="4 16" id="KW-0808">Transferase</keyword>
<dbReference type="PROSITE" id="PS00447">
    <property type="entry name" value="DNA_POLYMERASE_A"/>
    <property type="match status" value="1"/>
</dbReference>
<keyword evidence="9 16" id="KW-0378">Hydrolase</keyword>
<dbReference type="SUPFAM" id="SSF47807">
    <property type="entry name" value="5' to 3' exonuclease, C-terminal subdomain"/>
    <property type="match status" value="1"/>
</dbReference>
<dbReference type="InterPro" id="IPR029060">
    <property type="entry name" value="PIN-like_dom_sf"/>
</dbReference>
<dbReference type="PRINTS" id="PR00868">
    <property type="entry name" value="DNAPOLI"/>
</dbReference>
<dbReference type="CDD" id="cd09898">
    <property type="entry name" value="H3TH_53EXO"/>
    <property type="match status" value="1"/>
</dbReference>
<evidence type="ECO:0000259" key="17">
    <source>
        <dbReference type="SMART" id="SM00474"/>
    </source>
</evidence>
<dbReference type="Gene3D" id="1.20.1060.10">
    <property type="entry name" value="Taq DNA Polymerase, Chain T, domain 4"/>
    <property type="match status" value="1"/>
</dbReference>